<dbReference type="Gene3D" id="3.40.30.10">
    <property type="entry name" value="Glutaredoxin"/>
    <property type="match status" value="1"/>
</dbReference>
<dbReference type="SUPFAM" id="SSF52833">
    <property type="entry name" value="Thioredoxin-like"/>
    <property type="match status" value="1"/>
</dbReference>
<dbReference type="GO" id="GO:0016491">
    <property type="term" value="F:oxidoreductase activity"/>
    <property type="evidence" value="ECO:0007669"/>
    <property type="project" value="InterPro"/>
</dbReference>
<dbReference type="CDD" id="cd02966">
    <property type="entry name" value="TlpA_like_family"/>
    <property type="match status" value="1"/>
</dbReference>
<dbReference type="GO" id="GO:0016209">
    <property type="term" value="F:antioxidant activity"/>
    <property type="evidence" value="ECO:0007669"/>
    <property type="project" value="InterPro"/>
</dbReference>
<dbReference type="Proteomes" id="UP000428328">
    <property type="component" value="Chromosome"/>
</dbReference>
<dbReference type="InterPro" id="IPR000866">
    <property type="entry name" value="AhpC/TSA"/>
</dbReference>
<name>A0A6I6J9X6_9BACT</name>
<dbReference type="PROSITE" id="PS51352">
    <property type="entry name" value="THIOREDOXIN_2"/>
    <property type="match status" value="1"/>
</dbReference>
<feature type="signal peptide" evidence="1">
    <location>
        <begin position="1"/>
        <end position="21"/>
    </location>
</feature>
<evidence type="ECO:0000256" key="1">
    <source>
        <dbReference type="SAM" id="SignalP"/>
    </source>
</evidence>
<gene>
    <name evidence="3" type="ORF">GM415_05660</name>
</gene>
<organism evidence="3 4">
    <name type="scientific">Pseudodesulfovibrio cashew</name>
    <dbReference type="NCBI Taxonomy" id="2678688"/>
    <lineage>
        <taxon>Bacteria</taxon>
        <taxon>Pseudomonadati</taxon>
        <taxon>Thermodesulfobacteriota</taxon>
        <taxon>Desulfovibrionia</taxon>
        <taxon>Desulfovibrionales</taxon>
        <taxon>Desulfovibrionaceae</taxon>
    </lineage>
</organism>
<dbReference type="KEGG" id="psel:GM415_05660"/>
<dbReference type="Pfam" id="PF00578">
    <property type="entry name" value="AhpC-TSA"/>
    <property type="match status" value="1"/>
</dbReference>
<dbReference type="InterPro" id="IPR036249">
    <property type="entry name" value="Thioredoxin-like_sf"/>
</dbReference>
<proteinExistence type="predicted"/>
<dbReference type="RefSeq" id="WP_158946851.1">
    <property type="nucleotide sequence ID" value="NZ_CP046400.1"/>
</dbReference>
<feature type="chain" id="PRO_5026160762" evidence="1">
    <location>
        <begin position="22"/>
        <end position="176"/>
    </location>
</feature>
<dbReference type="InterPro" id="IPR013766">
    <property type="entry name" value="Thioredoxin_domain"/>
</dbReference>
<dbReference type="EMBL" id="CP046400">
    <property type="protein sequence ID" value="QGY39626.1"/>
    <property type="molecule type" value="Genomic_DNA"/>
</dbReference>
<keyword evidence="1" id="KW-0732">Signal</keyword>
<evidence type="ECO:0000313" key="3">
    <source>
        <dbReference type="EMBL" id="QGY39626.1"/>
    </source>
</evidence>
<accession>A0A6I6J9X6</accession>
<evidence type="ECO:0000313" key="4">
    <source>
        <dbReference type="Proteomes" id="UP000428328"/>
    </source>
</evidence>
<dbReference type="AlphaFoldDB" id="A0A6I6J9X6"/>
<sequence length="176" mass="19356">MKRASLFLLAVLVLGATCAYAGDPFPDLALGGKLDEDQRAYLGVASDSFKLSDIRAEYLFIEAYSMYCPICQRDAPHVNEAFEAIAAADKAGRIRFLGLALGNTPFEVEFYRKKYAVQFPLFGDEDYVIHKALGEVPTPAFYVVKLGPEPEILFKKVGEAEGTEALLQAIKEHTGI</sequence>
<protein>
    <submittedName>
        <fullName evidence="3">Redoxin domain-containing protein</fullName>
    </submittedName>
</protein>
<reference evidence="3 4" key="1">
    <citation type="submission" date="2019-11" db="EMBL/GenBank/DDBJ databases">
        <authorList>
            <person name="Zheng R.K."/>
            <person name="Sun C.M."/>
        </authorList>
    </citation>
    <scope>NUCLEOTIDE SEQUENCE [LARGE SCALE GENOMIC DNA]</scope>
    <source>
        <strain evidence="3 4">SRB007</strain>
    </source>
</reference>
<feature type="domain" description="Thioredoxin" evidence="2">
    <location>
        <begin position="19"/>
        <end position="175"/>
    </location>
</feature>
<keyword evidence="4" id="KW-1185">Reference proteome</keyword>
<evidence type="ECO:0000259" key="2">
    <source>
        <dbReference type="PROSITE" id="PS51352"/>
    </source>
</evidence>